<proteinExistence type="predicted"/>
<dbReference type="AlphaFoldDB" id="A0A9P8VES6"/>
<dbReference type="EMBL" id="JAGSXJ010000007">
    <property type="protein sequence ID" value="KAH6689489.1"/>
    <property type="molecule type" value="Genomic_DNA"/>
</dbReference>
<sequence>MSRTGSSGLSKTIRWKAKPDILRPKSNYFRSLGNSGLFYACRESRYILVQQLKTITPGKPATLAVRHDGKNIDLLFNTKTDVIKLEFTPEYLAVCQTLSWDDFRARTPFLPLGTMGTTSHHFSNFQDFRNLWNYCFDQPSLIKVIAQFVRAWAVGELQEETKIWLIDREGTYPLLELWPFCTSSERRYQYQRQYDRSFGKVLLADERYHYVAGIGHGMELFIRLLRGFFPDDPRSDLYEPGTVDERNA</sequence>
<name>A0A9P8VES6_9PEZI</name>
<protein>
    <submittedName>
        <fullName evidence="1">Uncharacterized protein</fullName>
    </submittedName>
</protein>
<reference evidence="1" key="1">
    <citation type="journal article" date="2021" name="Nat. Commun.">
        <title>Genetic determinants of endophytism in the Arabidopsis root mycobiome.</title>
        <authorList>
            <person name="Mesny F."/>
            <person name="Miyauchi S."/>
            <person name="Thiergart T."/>
            <person name="Pickel B."/>
            <person name="Atanasova L."/>
            <person name="Karlsson M."/>
            <person name="Huettel B."/>
            <person name="Barry K.W."/>
            <person name="Haridas S."/>
            <person name="Chen C."/>
            <person name="Bauer D."/>
            <person name="Andreopoulos W."/>
            <person name="Pangilinan J."/>
            <person name="LaButti K."/>
            <person name="Riley R."/>
            <person name="Lipzen A."/>
            <person name="Clum A."/>
            <person name="Drula E."/>
            <person name="Henrissat B."/>
            <person name="Kohler A."/>
            <person name="Grigoriev I.V."/>
            <person name="Martin F.M."/>
            <person name="Hacquard S."/>
        </authorList>
    </citation>
    <scope>NUCLEOTIDE SEQUENCE</scope>
    <source>
        <strain evidence="1">MPI-SDFR-AT-0117</strain>
    </source>
</reference>
<evidence type="ECO:0000313" key="1">
    <source>
        <dbReference type="EMBL" id="KAH6689489.1"/>
    </source>
</evidence>
<comment type="caution">
    <text evidence="1">The sequence shown here is derived from an EMBL/GenBank/DDBJ whole genome shotgun (WGS) entry which is preliminary data.</text>
</comment>
<dbReference type="Proteomes" id="UP000770015">
    <property type="component" value="Unassembled WGS sequence"/>
</dbReference>
<keyword evidence="2" id="KW-1185">Reference proteome</keyword>
<evidence type="ECO:0000313" key="2">
    <source>
        <dbReference type="Proteomes" id="UP000770015"/>
    </source>
</evidence>
<accession>A0A9P8VES6</accession>
<gene>
    <name evidence="1" type="ORF">F5X68DRAFT_230106</name>
</gene>
<organism evidence="1 2">
    <name type="scientific">Plectosphaerella plurivora</name>
    <dbReference type="NCBI Taxonomy" id="936078"/>
    <lineage>
        <taxon>Eukaryota</taxon>
        <taxon>Fungi</taxon>
        <taxon>Dikarya</taxon>
        <taxon>Ascomycota</taxon>
        <taxon>Pezizomycotina</taxon>
        <taxon>Sordariomycetes</taxon>
        <taxon>Hypocreomycetidae</taxon>
        <taxon>Glomerellales</taxon>
        <taxon>Plectosphaerellaceae</taxon>
        <taxon>Plectosphaerella</taxon>
    </lineage>
</organism>